<dbReference type="CDD" id="cd01949">
    <property type="entry name" value="GGDEF"/>
    <property type="match status" value="1"/>
</dbReference>
<dbReference type="SMART" id="SM00052">
    <property type="entry name" value="EAL"/>
    <property type="match status" value="1"/>
</dbReference>
<dbReference type="CDD" id="cd01948">
    <property type="entry name" value="EAL"/>
    <property type="match status" value="1"/>
</dbReference>
<dbReference type="Pfam" id="PF08447">
    <property type="entry name" value="PAS_3"/>
    <property type="match status" value="2"/>
</dbReference>
<dbReference type="InterPro" id="IPR001610">
    <property type="entry name" value="PAC"/>
</dbReference>
<evidence type="ECO:0000259" key="1">
    <source>
        <dbReference type="PROSITE" id="PS50112"/>
    </source>
</evidence>
<evidence type="ECO:0000259" key="4">
    <source>
        <dbReference type="PROSITE" id="PS50887"/>
    </source>
</evidence>
<dbReference type="Pfam" id="PF00990">
    <property type="entry name" value="GGDEF"/>
    <property type="match status" value="1"/>
</dbReference>
<gene>
    <name evidence="5" type="ORF">SAMN06265182_1748</name>
</gene>
<dbReference type="InterPro" id="IPR050706">
    <property type="entry name" value="Cyclic-di-GMP_PDE-like"/>
</dbReference>
<dbReference type="Pfam" id="PF00563">
    <property type="entry name" value="EAL"/>
    <property type="match status" value="1"/>
</dbReference>
<evidence type="ECO:0000259" key="2">
    <source>
        <dbReference type="PROSITE" id="PS50113"/>
    </source>
</evidence>
<dbReference type="Gene3D" id="3.30.450.20">
    <property type="entry name" value="PAS domain"/>
    <property type="match status" value="2"/>
</dbReference>
<protein>
    <submittedName>
        <fullName evidence="5">PAS domain S-box-containing protein/diguanylate cyclase (GGDEF) domain-containing protein</fullName>
    </submittedName>
</protein>
<feature type="domain" description="PAS" evidence="1">
    <location>
        <begin position="154"/>
        <end position="201"/>
    </location>
</feature>
<dbReference type="SUPFAM" id="SSF55073">
    <property type="entry name" value="Nucleotide cyclase"/>
    <property type="match status" value="1"/>
</dbReference>
<dbReference type="AlphaFoldDB" id="A0A285NMH6"/>
<feature type="domain" description="GGDEF" evidence="4">
    <location>
        <begin position="446"/>
        <end position="573"/>
    </location>
</feature>
<dbReference type="InterPro" id="IPR000700">
    <property type="entry name" value="PAS-assoc_C"/>
</dbReference>
<dbReference type="OrthoDB" id="9762141at2"/>
<reference evidence="6" key="1">
    <citation type="submission" date="2017-09" db="EMBL/GenBank/DDBJ databases">
        <authorList>
            <person name="Varghese N."/>
            <person name="Submissions S."/>
        </authorList>
    </citation>
    <scope>NUCLEOTIDE SEQUENCE [LARGE SCALE GENOMIC DNA]</scope>
    <source>
        <strain evidence="6">DSM 15103</strain>
    </source>
</reference>
<dbReference type="SMART" id="SM00086">
    <property type="entry name" value="PAC"/>
    <property type="match status" value="2"/>
</dbReference>
<dbReference type="RefSeq" id="WP_097000905.1">
    <property type="nucleotide sequence ID" value="NZ_OBEI01000009.1"/>
</dbReference>
<dbReference type="PANTHER" id="PTHR33121:SF71">
    <property type="entry name" value="OXYGEN SENSOR PROTEIN DOSP"/>
    <property type="match status" value="1"/>
</dbReference>
<dbReference type="PROSITE" id="PS50112">
    <property type="entry name" value="PAS"/>
    <property type="match status" value="2"/>
</dbReference>
<accession>A0A285NMH6</accession>
<dbReference type="PANTHER" id="PTHR33121">
    <property type="entry name" value="CYCLIC DI-GMP PHOSPHODIESTERASE PDEF"/>
    <property type="match status" value="1"/>
</dbReference>
<keyword evidence="6" id="KW-1185">Reference proteome</keyword>
<dbReference type="Gene3D" id="3.30.450.40">
    <property type="match status" value="1"/>
</dbReference>
<dbReference type="PROSITE" id="PS50883">
    <property type="entry name" value="EAL"/>
    <property type="match status" value="1"/>
</dbReference>
<dbReference type="SUPFAM" id="SSF141868">
    <property type="entry name" value="EAL domain-like"/>
    <property type="match status" value="1"/>
</dbReference>
<dbReference type="SUPFAM" id="SSF55785">
    <property type="entry name" value="PYP-like sensor domain (PAS domain)"/>
    <property type="match status" value="2"/>
</dbReference>
<dbReference type="InterPro" id="IPR035965">
    <property type="entry name" value="PAS-like_dom_sf"/>
</dbReference>
<dbReference type="Proteomes" id="UP000219036">
    <property type="component" value="Unassembled WGS sequence"/>
</dbReference>
<dbReference type="GO" id="GO:0071111">
    <property type="term" value="F:cyclic-guanylate-specific phosphodiesterase activity"/>
    <property type="evidence" value="ECO:0007669"/>
    <property type="project" value="InterPro"/>
</dbReference>
<dbReference type="InterPro" id="IPR000014">
    <property type="entry name" value="PAS"/>
</dbReference>
<dbReference type="EMBL" id="OBEI01000009">
    <property type="protein sequence ID" value="SNZ10133.1"/>
    <property type="molecule type" value="Genomic_DNA"/>
</dbReference>
<dbReference type="CDD" id="cd00130">
    <property type="entry name" value="PAS"/>
    <property type="match status" value="2"/>
</dbReference>
<dbReference type="SUPFAM" id="SSF55781">
    <property type="entry name" value="GAF domain-like"/>
    <property type="match status" value="1"/>
</dbReference>
<dbReference type="InterPro" id="IPR001633">
    <property type="entry name" value="EAL_dom"/>
</dbReference>
<dbReference type="Gene3D" id="3.30.70.270">
    <property type="match status" value="1"/>
</dbReference>
<dbReference type="SMART" id="SM00091">
    <property type="entry name" value="PAS"/>
    <property type="match status" value="2"/>
</dbReference>
<name>A0A285NMH6_9AQUI</name>
<dbReference type="NCBIfam" id="TIGR00254">
    <property type="entry name" value="GGDEF"/>
    <property type="match status" value="1"/>
</dbReference>
<dbReference type="Gene3D" id="3.20.20.450">
    <property type="entry name" value="EAL domain"/>
    <property type="match status" value="1"/>
</dbReference>
<evidence type="ECO:0000259" key="3">
    <source>
        <dbReference type="PROSITE" id="PS50883"/>
    </source>
</evidence>
<feature type="domain" description="EAL" evidence="3">
    <location>
        <begin position="582"/>
        <end position="843"/>
    </location>
</feature>
<dbReference type="InterPro" id="IPR043128">
    <property type="entry name" value="Rev_trsase/Diguanyl_cyclase"/>
</dbReference>
<dbReference type="NCBIfam" id="TIGR00229">
    <property type="entry name" value="sensory_box"/>
    <property type="match status" value="2"/>
</dbReference>
<dbReference type="PROSITE" id="PS50887">
    <property type="entry name" value="GGDEF"/>
    <property type="match status" value="1"/>
</dbReference>
<dbReference type="InterPro" id="IPR035919">
    <property type="entry name" value="EAL_sf"/>
</dbReference>
<dbReference type="SMART" id="SM00267">
    <property type="entry name" value="GGDEF"/>
    <property type="match status" value="1"/>
</dbReference>
<proteinExistence type="predicted"/>
<evidence type="ECO:0000313" key="6">
    <source>
        <dbReference type="Proteomes" id="UP000219036"/>
    </source>
</evidence>
<dbReference type="InterPro" id="IPR029787">
    <property type="entry name" value="Nucleotide_cyclase"/>
</dbReference>
<organism evidence="5 6">
    <name type="scientific">Persephonella hydrogeniphila</name>
    <dbReference type="NCBI Taxonomy" id="198703"/>
    <lineage>
        <taxon>Bacteria</taxon>
        <taxon>Pseudomonadati</taxon>
        <taxon>Aquificota</taxon>
        <taxon>Aquificia</taxon>
        <taxon>Aquificales</taxon>
        <taxon>Hydrogenothermaceae</taxon>
        <taxon>Persephonella</taxon>
    </lineage>
</organism>
<feature type="domain" description="PAS" evidence="1">
    <location>
        <begin position="42"/>
        <end position="86"/>
    </location>
</feature>
<dbReference type="PROSITE" id="PS50113">
    <property type="entry name" value="PAC"/>
    <property type="match status" value="1"/>
</dbReference>
<evidence type="ECO:0000313" key="5">
    <source>
        <dbReference type="EMBL" id="SNZ10133.1"/>
    </source>
</evidence>
<sequence length="843" mass="99020">MANTADKPCLIEECVKNELFSGGNVGLFVVKNSPRWNFEDCSENIEEITGYSPQQIKDKNIGLLDLVHPEDKDTLIKDFQKARRKNEKVWDYSKVRLIHREGKTVWVSLRIHFVENESGRIPYFVGYIVDITEEVENRKLFETLTDFVPIGIFLQENERLIYVNKRSVDIVGYFPQEIYQMESFFNLIHPEDRHTVRKIIEMREQGYKGVMSYRIRLITKEGRPKWVQINSITIEYQNRILGLGTVQDIDRVVQLEFAKNLLSEINRMMLSIRDRDSLLEGVCEIFKEYGEFRGIAVFRVEDNRLSPECMYSRNNFLSRLENVDIPEKRILKIKKPLYLKDIEGLKDFDSWKEIMRKNGVDSLMLLPVIVDKKLEYVISVYIHGKDYYMDDVLDVFSEISKDISFAMKHIKQEEDLFYKEFFDSVTQVGNRTYLLKTLEKYTSRGRAFYLIVADIYNFRYINEKYGKEFGDKLLRELAQKLDKQLVYENVFRIGSDEFAIVSYATDIYSVVNKIKDIFEDISINNKRLSVGFNLGIVRYPDDGEDINELLIKGERTVEIAKKEGKNKIVFFDREKYETVVQTISIEEQLEKAIKKDEFILYFQPILSVKNNSIKAFEVLIRWKTEDGQIVLPEKFIQVAESTGQIKEIDKIVVLKVLKLIKKIENKKIKFPSKKGRFKNVSRVKFSVNITPRFIKEFVSFLTGLTEEDRKILSKNVVIELTERESFEVYTEKESINRLKKMGFKIAIDDFGTGYSSLSYISELKINYLKIDKIFINKMLSDRRVHRLVQSIINIARTFGIKTVAEGVETKRQLEELKKLGCDKYQGYYFSPPVSQEEFEKYIG</sequence>
<dbReference type="InterPro" id="IPR013655">
    <property type="entry name" value="PAS_fold_3"/>
</dbReference>
<feature type="domain" description="PAC" evidence="2">
    <location>
        <begin position="91"/>
        <end position="143"/>
    </location>
</feature>
<dbReference type="InterPro" id="IPR000160">
    <property type="entry name" value="GGDEF_dom"/>
</dbReference>
<dbReference type="InterPro" id="IPR029016">
    <property type="entry name" value="GAF-like_dom_sf"/>
</dbReference>